<keyword evidence="3" id="KW-1185">Reference proteome</keyword>
<evidence type="ECO:0000313" key="2">
    <source>
        <dbReference type="EMBL" id="GAA4357514.1"/>
    </source>
</evidence>
<name>A0ABP8IFB2_9GAMM</name>
<gene>
    <name evidence="2" type="ORF">GCM10023151_06560</name>
</gene>
<proteinExistence type="predicted"/>
<sequence length="63" mass="7028">MTYNRKTSKRVNQICLYVAIAAMGYIVAAKMNRVQPEVGVLNSLETVETIHKGLKNIFVSLDS</sequence>
<comment type="caution">
    <text evidence="2">The sequence shown here is derived from an EMBL/GenBank/DDBJ whole genome shotgun (WGS) entry which is preliminary data.</text>
</comment>
<dbReference type="RefSeq" id="WP_345291771.1">
    <property type="nucleotide sequence ID" value="NZ_BAABFV010000001.1"/>
</dbReference>
<evidence type="ECO:0000256" key="1">
    <source>
        <dbReference type="SAM" id="Phobius"/>
    </source>
</evidence>
<reference evidence="3" key="1">
    <citation type="journal article" date="2019" name="Int. J. Syst. Evol. Microbiol.">
        <title>The Global Catalogue of Microorganisms (GCM) 10K type strain sequencing project: providing services to taxonomists for standard genome sequencing and annotation.</title>
        <authorList>
            <consortium name="The Broad Institute Genomics Platform"/>
            <consortium name="The Broad Institute Genome Sequencing Center for Infectious Disease"/>
            <person name="Wu L."/>
            <person name="Ma J."/>
        </authorList>
    </citation>
    <scope>NUCLEOTIDE SEQUENCE [LARGE SCALE GENOMIC DNA]</scope>
    <source>
        <strain evidence="3">JCM 17728</strain>
    </source>
</reference>
<dbReference type="EMBL" id="BAABFV010000001">
    <property type="protein sequence ID" value="GAA4357514.1"/>
    <property type="molecule type" value="Genomic_DNA"/>
</dbReference>
<feature type="transmembrane region" description="Helical" evidence="1">
    <location>
        <begin position="14"/>
        <end position="31"/>
    </location>
</feature>
<dbReference type="Proteomes" id="UP001501011">
    <property type="component" value="Unassembled WGS sequence"/>
</dbReference>
<keyword evidence="1" id="KW-1133">Transmembrane helix</keyword>
<keyword evidence="1" id="KW-0812">Transmembrane</keyword>
<keyword evidence="1" id="KW-0472">Membrane</keyword>
<protein>
    <submittedName>
        <fullName evidence="2">Uncharacterized protein</fullName>
    </submittedName>
</protein>
<evidence type="ECO:0000313" key="3">
    <source>
        <dbReference type="Proteomes" id="UP001501011"/>
    </source>
</evidence>
<accession>A0ABP8IFB2</accession>
<organism evidence="2 3">
    <name type="scientific">Kangiella marina</name>
    <dbReference type="NCBI Taxonomy" id="1079178"/>
    <lineage>
        <taxon>Bacteria</taxon>
        <taxon>Pseudomonadati</taxon>
        <taxon>Pseudomonadota</taxon>
        <taxon>Gammaproteobacteria</taxon>
        <taxon>Kangiellales</taxon>
        <taxon>Kangiellaceae</taxon>
        <taxon>Kangiella</taxon>
    </lineage>
</organism>